<gene>
    <name evidence="8" type="ORF">EDD60_11013</name>
</gene>
<keyword evidence="5 6" id="KW-0472">Membrane</keyword>
<feature type="transmembrane region" description="Helical" evidence="6">
    <location>
        <begin position="265"/>
        <end position="286"/>
    </location>
</feature>
<keyword evidence="2" id="KW-1003">Cell membrane</keyword>
<evidence type="ECO:0000256" key="6">
    <source>
        <dbReference type="SAM" id="Phobius"/>
    </source>
</evidence>
<dbReference type="InterPro" id="IPR051449">
    <property type="entry name" value="ABC-2_transporter_component"/>
</dbReference>
<evidence type="ECO:0000313" key="8">
    <source>
        <dbReference type="EMBL" id="TCV99323.1"/>
    </source>
</evidence>
<dbReference type="GO" id="GO:0140359">
    <property type="term" value="F:ABC-type transporter activity"/>
    <property type="evidence" value="ECO:0007669"/>
    <property type="project" value="InterPro"/>
</dbReference>
<dbReference type="RefSeq" id="WP_066445282.1">
    <property type="nucleotide sequence ID" value="NZ_JANKBF010000011.1"/>
</dbReference>
<organism evidence="8 9">
    <name type="scientific">Longibaculum muris</name>
    <dbReference type="NCBI Taxonomy" id="1796628"/>
    <lineage>
        <taxon>Bacteria</taxon>
        <taxon>Bacillati</taxon>
        <taxon>Bacillota</taxon>
        <taxon>Erysipelotrichia</taxon>
        <taxon>Erysipelotrichales</taxon>
        <taxon>Coprobacillaceae</taxon>
        <taxon>Longibaculum</taxon>
    </lineage>
</organism>
<protein>
    <submittedName>
        <fullName evidence="8">ABC-2 type transport system permease protein</fullName>
    </submittedName>
</protein>
<dbReference type="Pfam" id="PF12698">
    <property type="entry name" value="ABC2_membrane_3"/>
    <property type="match status" value="1"/>
</dbReference>
<evidence type="ECO:0000313" key="9">
    <source>
        <dbReference type="Proteomes" id="UP000295515"/>
    </source>
</evidence>
<keyword evidence="4 6" id="KW-1133">Transmembrane helix</keyword>
<evidence type="ECO:0000256" key="3">
    <source>
        <dbReference type="ARBA" id="ARBA00022692"/>
    </source>
</evidence>
<feature type="transmembrane region" description="Helical" evidence="6">
    <location>
        <begin position="18"/>
        <end position="38"/>
    </location>
</feature>
<proteinExistence type="predicted"/>
<feature type="domain" description="ABC-2 type transporter transmembrane" evidence="7">
    <location>
        <begin position="12"/>
        <end position="371"/>
    </location>
</feature>
<evidence type="ECO:0000256" key="4">
    <source>
        <dbReference type="ARBA" id="ARBA00022989"/>
    </source>
</evidence>
<evidence type="ECO:0000256" key="5">
    <source>
        <dbReference type="ARBA" id="ARBA00023136"/>
    </source>
</evidence>
<dbReference type="PANTHER" id="PTHR30294:SF29">
    <property type="entry name" value="MULTIDRUG ABC TRANSPORTER PERMEASE YBHS-RELATED"/>
    <property type="match status" value="1"/>
</dbReference>
<feature type="transmembrane region" description="Helical" evidence="6">
    <location>
        <begin position="228"/>
        <end position="253"/>
    </location>
</feature>
<dbReference type="EMBL" id="SMCQ01000010">
    <property type="protein sequence ID" value="TCV99323.1"/>
    <property type="molecule type" value="Genomic_DNA"/>
</dbReference>
<feature type="transmembrane region" description="Helical" evidence="6">
    <location>
        <begin position="187"/>
        <end position="208"/>
    </location>
</feature>
<sequence>MTVFKNYFKIAKSFLPTILIYTLIFMSITTITSTSGANQQDYQASRSKVAFINHDCSSPLLDSFQNYLEDHADFVKLNDTQDELLDALFFRKVDFIMIVPAHFTVDFLKGKDVHIETMDVPDSYSSIYAKNLFNEFFNTAHLYLQADIDEKVMLQQIESDLQSHVDVELTNQSSNHQLSQVKQFYNFANYTLLAIIISVMSMIMLSFHNENIQLRHLSSALSYRQINIQLLLGNIVFTLAIWLLYVMISFILYHQTMFSITGLLFMVNSLIFSIFILIFAFFITTLTNNREIVGMVSTVFSLGSSFIAGAFVPQELLSSFVLSIAQFTPSYWFISNNNLIAQISEYNLSSLQPIFLQMGVILAFAFLFYILLQIVFYLKLKR</sequence>
<dbReference type="PANTHER" id="PTHR30294">
    <property type="entry name" value="MEMBRANE COMPONENT OF ABC TRANSPORTER YHHJ-RELATED"/>
    <property type="match status" value="1"/>
</dbReference>
<dbReference type="AlphaFoldDB" id="A0A4R3Z5M1"/>
<dbReference type="GO" id="GO:0005886">
    <property type="term" value="C:plasma membrane"/>
    <property type="evidence" value="ECO:0007669"/>
    <property type="project" value="UniProtKB-SubCell"/>
</dbReference>
<name>A0A4R3Z5M1_9FIRM</name>
<dbReference type="InterPro" id="IPR013525">
    <property type="entry name" value="ABC2_TM"/>
</dbReference>
<evidence type="ECO:0000256" key="1">
    <source>
        <dbReference type="ARBA" id="ARBA00004651"/>
    </source>
</evidence>
<keyword evidence="9" id="KW-1185">Reference proteome</keyword>
<dbReference type="Gene3D" id="3.40.1710.10">
    <property type="entry name" value="abc type-2 transporter like domain"/>
    <property type="match status" value="1"/>
</dbReference>
<keyword evidence="3 6" id="KW-0812">Transmembrane</keyword>
<feature type="transmembrane region" description="Helical" evidence="6">
    <location>
        <begin position="354"/>
        <end position="378"/>
    </location>
</feature>
<dbReference type="Proteomes" id="UP000295515">
    <property type="component" value="Unassembled WGS sequence"/>
</dbReference>
<feature type="transmembrane region" description="Helical" evidence="6">
    <location>
        <begin position="292"/>
        <end position="311"/>
    </location>
</feature>
<evidence type="ECO:0000256" key="2">
    <source>
        <dbReference type="ARBA" id="ARBA00022475"/>
    </source>
</evidence>
<dbReference type="GeneID" id="98915400"/>
<accession>A0A4R3Z5M1</accession>
<comment type="subcellular location">
    <subcellularLocation>
        <location evidence="1">Cell membrane</location>
        <topology evidence="1">Multi-pass membrane protein</topology>
    </subcellularLocation>
</comment>
<evidence type="ECO:0000259" key="7">
    <source>
        <dbReference type="Pfam" id="PF12698"/>
    </source>
</evidence>
<comment type="caution">
    <text evidence="8">The sequence shown here is derived from an EMBL/GenBank/DDBJ whole genome shotgun (WGS) entry which is preliminary data.</text>
</comment>
<reference evidence="8 9" key="1">
    <citation type="submission" date="2019-03" db="EMBL/GenBank/DDBJ databases">
        <title>Genomic Encyclopedia of Type Strains, Phase IV (KMG-IV): sequencing the most valuable type-strain genomes for metagenomic binning, comparative biology and taxonomic classification.</title>
        <authorList>
            <person name="Goeker M."/>
        </authorList>
    </citation>
    <scope>NUCLEOTIDE SEQUENCE [LARGE SCALE GENOMIC DNA]</scope>
    <source>
        <strain evidence="8 9">DSM 29487</strain>
    </source>
</reference>